<feature type="transmembrane region" description="Helical" evidence="7">
    <location>
        <begin position="218"/>
        <end position="239"/>
    </location>
</feature>
<feature type="transmembrane region" description="Helical" evidence="7">
    <location>
        <begin position="67"/>
        <end position="89"/>
    </location>
</feature>
<comment type="similarity">
    <text evidence="2">Belongs to the NrfD family.</text>
</comment>
<dbReference type="InterPro" id="IPR052049">
    <property type="entry name" value="Electron_transfer_protein"/>
</dbReference>
<dbReference type="Proteomes" id="UP000185608">
    <property type="component" value="Chromosome"/>
</dbReference>
<dbReference type="GeneID" id="29828641"/>
<feature type="transmembrane region" description="Helical" evidence="7">
    <location>
        <begin position="21"/>
        <end position="42"/>
    </location>
</feature>
<dbReference type="AlphaFoldDB" id="A0A1D8S381"/>
<evidence type="ECO:0000256" key="6">
    <source>
        <dbReference type="ARBA" id="ARBA00023136"/>
    </source>
</evidence>
<dbReference type="EMBL" id="CP016070">
    <property type="protein sequence ID" value="AOW79822.1"/>
    <property type="molecule type" value="Genomic_DNA"/>
</dbReference>
<evidence type="ECO:0000256" key="3">
    <source>
        <dbReference type="ARBA" id="ARBA00022475"/>
    </source>
</evidence>
<name>A0A1D8S381_9EURY</name>
<sequence length="402" mass="41178">MSSKYAGGESRLEPLGETGSRFSLAVAVFALLSAVSIGIWLFEVTGGHIAHLGNWGTEGAVPWGLDIGAFTVWAGVGVGAIVLSAAIRLLRLDGYKGYARIGEFLVLPAFLAAFLHVLYDMGRPGRVLNSVLFPQLGSPLFWDIVLMGGLGVLGLVYLLVAGRADANANGYNDGTVRGIAALLLIYVPVVGGGLVPWLMASSGNNVDWFGAVQGPMFLVLGIAGALATILVVAGVLRLIGGWDDQFSERSLVMMGVATGGVGVLYLVGTAFTLQSGGFAPIGAASEIGSTILASGYGSAISVLLIGALFVAVVLASQAVFDWSSDGVAVVGGVLLLIAYIGLETILVAGGLSLPELMYPEAMYVPSLGEIVRTIGMAGVVGLGLLVLAKLLPIARANTGTTE</sequence>
<evidence type="ECO:0000256" key="1">
    <source>
        <dbReference type="ARBA" id="ARBA00004651"/>
    </source>
</evidence>
<comment type="subcellular location">
    <subcellularLocation>
        <location evidence="1">Cell membrane</location>
        <topology evidence="1">Multi-pass membrane protein</topology>
    </subcellularLocation>
</comment>
<feature type="transmembrane region" description="Helical" evidence="7">
    <location>
        <begin position="251"/>
        <end position="273"/>
    </location>
</feature>
<keyword evidence="6 7" id="KW-0472">Membrane</keyword>
<evidence type="ECO:0000256" key="5">
    <source>
        <dbReference type="ARBA" id="ARBA00022989"/>
    </source>
</evidence>
<dbReference type="GO" id="GO:0005886">
    <property type="term" value="C:plasma membrane"/>
    <property type="evidence" value="ECO:0007669"/>
    <property type="project" value="UniProtKB-SubCell"/>
</dbReference>
<evidence type="ECO:0000256" key="7">
    <source>
        <dbReference type="SAM" id="Phobius"/>
    </source>
</evidence>
<evidence type="ECO:0000256" key="4">
    <source>
        <dbReference type="ARBA" id="ARBA00022692"/>
    </source>
</evidence>
<organism evidence="8 9">
    <name type="scientific">Halodesulfurarchaeum formicicum</name>
    <dbReference type="NCBI Taxonomy" id="1873524"/>
    <lineage>
        <taxon>Archaea</taxon>
        <taxon>Methanobacteriati</taxon>
        <taxon>Methanobacteriota</taxon>
        <taxon>Stenosarchaea group</taxon>
        <taxon>Halobacteria</taxon>
        <taxon>Halobacteriales</taxon>
        <taxon>Halobacteriaceae</taxon>
        <taxon>Halodesulfurarchaeum</taxon>
    </lineage>
</organism>
<feature type="transmembrane region" description="Helical" evidence="7">
    <location>
        <begin position="180"/>
        <end position="198"/>
    </location>
</feature>
<accession>A0A1D8S381</accession>
<keyword evidence="3" id="KW-1003">Cell membrane</keyword>
<dbReference type="PANTHER" id="PTHR34856">
    <property type="entry name" value="PROTEIN NRFD"/>
    <property type="match status" value="1"/>
</dbReference>
<proteinExistence type="inferred from homology"/>
<keyword evidence="5 7" id="KW-1133">Transmembrane helix</keyword>
<dbReference type="Pfam" id="PF03916">
    <property type="entry name" value="NrfD"/>
    <property type="match status" value="1"/>
</dbReference>
<evidence type="ECO:0000256" key="2">
    <source>
        <dbReference type="ARBA" id="ARBA00008929"/>
    </source>
</evidence>
<feature type="transmembrane region" description="Helical" evidence="7">
    <location>
        <begin position="370"/>
        <end position="388"/>
    </location>
</feature>
<dbReference type="PANTHER" id="PTHR34856:SF2">
    <property type="entry name" value="PROTEIN NRFD"/>
    <property type="match status" value="1"/>
</dbReference>
<feature type="transmembrane region" description="Helical" evidence="7">
    <location>
        <begin position="139"/>
        <end position="160"/>
    </location>
</feature>
<reference evidence="8 9" key="1">
    <citation type="submission" date="2016-06" db="EMBL/GenBank/DDBJ databases">
        <title>Discovery of anaerobic lithoheterotrophic haloarchaeon capable of sulfur respiration by hydrogen and formate.</title>
        <authorList>
            <person name="Sorokin D.Y."/>
            <person name="Kublanov I.V."/>
            <person name="Roman P."/>
            <person name="Sinninghe Damste J.S."/>
            <person name="Golyshin P.N."/>
            <person name="Rojo D."/>
            <person name="Ciordia S."/>
            <person name="Mena Md.C."/>
            <person name="Ferrer M."/>
            <person name="Smedile F."/>
            <person name="Messina E."/>
            <person name="La Cono V."/>
            <person name="Yakimov M.M."/>
        </authorList>
    </citation>
    <scope>NUCLEOTIDE SEQUENCE [LARGE SCALE GENOMIC DNA]</scope>
    <source>
        <strain evidence="8 9">HTSR1</strain>
    </source>
</reference>
<protein>
    <submittedName>
        <fullName evidence="8">Polysulfide reductase NrfD</fullName>
    </submittedName>
</protein>
<feature type="transmembrane region" description="Helical" evidence="7">
    <location>
        <begin position="327"/>
        <end position="350"/>
    </location>
</feature>
<keyword evidence="4 7" id="KW-0812">Transmembrane</keyword>
<dbReference type="RefSeq" id="WP_070364565.1">
    <property type="nucleotide sequence ID" value="NZ_CP016070.1"/>
</dbReference>
<feature type="transmembrane region" description="Helical" evidence="7">
    <location>
        <begin position="101"/>
        <end position="119"/>
    </location>
</feature>
<evidence type="ECO:0000313" key="8">
    <source>
        <dbReference type="EMBL" id="AOW79822.1"/>
    </source>
</evidence>
<gene>
    <name evidence="8" type="ORF">HTSR_0629</name>
</gene>
<feature type="transmembrane region" description="Helical" evidence="7">
    <location>
        <begin position="293"/>
        <end position="315"/>
    </location>
</feature>
<dbReference type="KEGG" id="halh:HTSR_0629"/>
<evidence type="ECO:0000313" key="9">
    <source>
        <dbReference type="Proteomes" id="UP000185608"/>
    </source>
</evidence>
<dbReference type="InterPro" id="IPR005614">
    <property type="entry name" value="NrfD-like"/>
</dbReference>